<reference evidence="2 3" key="1">
    <citation type="submission" date="2017-06" db="EMBL/GenBank/DDBJ databases">
        <title>Global population genomics of the pathogenic fungus Cryptococcus neoformans var. grubii.</title>
        <authorList>
            <person name="Cuomo C."/>
            <person name="Litvintseva A."/>
            <person name="Chen Y."/>
            <person name="Young S."/>
            <person name="Zeng Q."/>
            <person name="Chapman S."/>
            <person name="Gujja S."/>
            <person name="Saif S."/>
            <person name="Birren B."/>
        </authorList>
    </citation>
    <scope>NUCLEOTIDE SEQUENCE [LARGE SCALE GENOMIC DNA]</scope>
    <source>
        <strain evidence="2 3">Tu259-1</strain>
    </source>
</reference>
<dbReference type="OrthoDB" id="2572423at2759"/>
<evidence type="ECO:0008006" key="4">
    <source>
        <dbReference type="Google" id="ProtNLM"/>
    </source>
</evidence>
<evidence type="ECO:0000256" key="1">
    <source>
        <dbReference type="SAM" id="SignalP"/>
    </source>
</evidence>
<evidence type="ECO:0000313" key="2">
    <source>
        <dbReference type="EMBL" id="OXG25754.1"/>
    </source>
</evidence>
<proteinExistence type="predicted"/>
<sequence length="241" mass="27329">MISVQLLAILLVPFTFAISLPYVYTEPLTHLDQEPFSPQFMGCVREDYTMGLTEDGYLLDISMENNNEDCIKHCLEDGLSRYAFFNYKDRICHCSTEQQYIPSADYRDGDGDAGACTPYQTIITYLVSPFTFSGCTWSSTSTDLNASIRSFITFATASHENCLDLCGDNPEANVAEVTPTYNAEHDWWYFQCSCFNEQPPSGEQGLMVNQERDTQLGTWEDYKASCGFDSVFKYKRAIQGR</sequence>
<dbReference type="EMBL" id="AMKT01000027">
    <property type="protein sequence ID" value="OXG25754.1"/>
    <property type="molecule type" value="Genomic_DNA"/>
</dbReference>
<evidence type="ECO:0000313" key="3">
    <source>
        <dbReference type="Proteomes" id="UP000199727"/>
    </source>
</evidence>
<organism evidence="2 3">
    <name type="scientific">Cryptococcus neoformans Tu259-1</name>
    <dbReference type="NCBI Taxonomy" id="1230072"/>
    <lineage>
        <taxon>Eukaryota</taxon>
        <taxon>Fungi</taxon>
        <taxon>Dikarya</taxon>
        <taxon>Basidiomycota</taxon>
        <taxon>Agaricomycotina</taxon>
        <taxon>Tremellomycetes</taxon>
        <taxon>Tremellales</taxon>
        <taxon>Cryptococcaceae</taxon>
        <taxon>Cryptococcus</taxon>
        <taxon>Cryptococcus neoformans species complex</taxon>
    </lineage>
</organism>
<protein>
    <recommendedName>
        <fullName evidence="4">WSC domain-containing protein</fullName>
    </recommendedName>
</protein>
<name>A0A854QGZ7_CRYNE</name>
<comment type="caution">
    <text evidence="2">The sequence shown here is derived from an EMBL/GenBank/DDBJ whole genome shotgun (WGS) entry which is preliminary data.</text>
</comment>
<keyword evidence="1" id="KW-0732">Signal</keyword>
<dbReference type="Proteomes" id="UP000199727">
    <property type="component" value="Unassembled WGS sequence"/>
</dbReference>
<dbReference type="AlphaFoldDB" id="A0A854QGZ7"/>
<feature type="chain" id="PRO_5033025960" description="WSC domain-containing protein" evidence="1">
    <location>
        <begin position="18"/>
        <end position="241"/>
    </location>
</feature>
<gene>
    <name evidence="2" type="ORF">C361_01714</name>
</gene>
<accession>A0A854QGZ7</accession>
<feature type="signal peptide" evidence="1">
    <location>
        <begin position="1"/>
        <end position="17"/>
    </location>
</feature>